<dbReference type="Gene3D" id="2.60.120.580">
    <property type="entry name" value="Acetamidase/Formamidase-like domains"/>
    <property type="match status" value="2"/>
</dbReference>
<dbReference type="Pfam" id="PF03069">
    <property type="entry name" value="FmdA_AmdA"/>
    <property type="match status" value="2"/>
</dbReference>
<dbReference type="SUPFAM" id="SSF141130">
    <property type="entry name" value="Acetamidase/Formamidase-like"/>
    <property type="match status" value="1"/>
</dbReference>
<accession>A0A8G2BKT4</accession>
<dbReference type="RefSeq" id="WP_093150803.1">
    <property type="nucleotide sequence ID" value="NZ_FNBW01000007.1"/>
</dbReference>
<dbReference type="Proteomes" id="UP000198615">
    <property type="component" value="Unassembled WGS sequence"/>
</dbReference>
<dbReference type="InterPro" id="IPR004304">
    <property type="entry name" value="FmdA_AmdA"/>
</dbReference>
<organism evidence="1 2">
    <name type="scientific">Thalassobaculum litoreum DSM 18839</name>
    <dbReference type="NCBI Taxonomy" id="1123362"/>
    <lineage>
        <taxon>Bacteria</taxon>
        <taxon>Pseudomonadati</taxon>
        <taxon>Pseudomonadota</taxon>
        <taxon>Alphaproteobacteria</taxon>
        <taxon>Rhodospirillales</taxon>
        <taxon>Thalassobaculaceae</taxon>
        <taxon>Thalassobaculum</taxon>
    </lineage>
</organism>
<reference evidence="1 2" key="1">
    <citation type="submission" date="2016-10" db="EMBL/GenBank/DDBJ databases">
        <authorList>
            <person name="Varghese N."/>
            <person name="Submissions S."/>
        </authorList>
    </citation>
    <scope>NUCLEOTIDE SEQUENCE [LARGE SCALE GENOMIC DNA]</scope>
    <source>
        <strain evidence="1 2">DSM 18839</strain>
    </source>
</reference>
<protein>
    <submittedName>
        <fullName evidence="1">Acetamidase/formamidase</fullName>
    </submittedName>
</protein>
<dbReference type="OrthoDB" id="9785236at2"/>
<evidence type="ECO:0000313" key="2">
    <source>
        <dbReference type="Proteomes" id="UP000198615"/>
    </source>
</evidence>
<dbReference type="EMBL" id="FNBW01000007">
    <property type="protein sequence ID" value="SDF85309.1"/>
    <property type="molecule type" value="Genomic_DNA"/>
</dbReference>
<name>A0A8G2BKT4_9PROT</name>
<sequence>MAHHHLKASPETCHWGWFDAGMAPAMTIASGDRVTVETVSGAPEDLPGDGYHIPPELLDIHKRSERRMPGHLLTGPIAVEGAEPGDVLEIRLLDIKLRQDWGYTKVRPLAGALPEDFDEPDRMTVNLDAERNVGRLPWGTELPLRPFFGVIGVAPPAGWGAISTIQPRKNGGNLDNKELIAGTTLYLPVWTKGGKLSLGDGHGVQGDGEVCVTAIETALEGEIEVHLRKDLSLDYPRAETPDARITMGMNADLDNAASHALRQMIDWIVDTTNLSRSQAFMLMSLAADVRVTQLVNQEKGIHVVLPKSALGGA</sequence>
<gene>
    <name evidence="1" type="ORF">SAMN05660686_02549</name>
</gene>
<proteinExistence type="predicted"/>
<dbReference type="AlphaFoldDB" id="A0A8G2BKT4"/>
<evidence type="ECO:0000313" key="1">
    <source>
        <dbReference type="EMBL" id="SDF85309.1"/>
    </source>
</evidence>
<dbReference type="GO" id="GO:0016811">
    <property type="term" value="F:hydrolase activity, acting on carbon-nitrogen (but not peptide) bonds, in linear amides"/>
    <property type="evidence" value="ECO:0007669"/>
    <property type="project" value="InterPro"/>
</dbReference>
<keyword evidence="2" id="KW-1185">Reference proteome</keyword>
<comment type="caution">
    <text evidence="1">The sequence shown here is derived from an EMBL/GenBank/DDBJ whole genome shotgun (WGS) entry which is preliminary data.</text>
</comment>
<dbReference type="PANTHER" id="PTHR31891:SF1">
    <property type="entry name" value="FORMAMIDASE C869.04-RELATED"/>
    <property type="match status" value="1"/>
</dbReference>
<dbReference type="Gene3D" id="3.10.28.20">
    <property type="entry name" value="Acetamidase/Formamidase-like domains"/>
    <property type="match status" value="1"/>
</dbReference>
<dbReference type="PANTHER" id="PTHR31891">
    <property type="entry name" value="FORMAMIDASE C869.04-RELATED"/>
    <property type="match status" value="1"/>
</dbReference>